<reference evidence="2 3" key="1">
    <citation type="journal article" date="2013" name="PLoS Genet.">
        <title>The genome and development-dependent transcriptomes of Pyronema confluens: a window into fungal evolution.</title>
        <authorList>
            <person name="Traeger S."/>
            <person name="Altegoer F."/>
            <person name="Freitag M."/>
            <person name="Gabaldon T."/>
            <person name="Kempken F."/>
            <person name="Kumar A."/>
            <person name="Marcet-Houben M."/>
            <person name="Poggeler S."/>
            <person name="Stajich J.E."/>
            <person name="Nowrousian M."/>
        </authorList>
    </citation>
    <scope>NUCLEOTIDE SEQUENCE [LARGE SCALE GENOMIC DNA]</scope>
    <source>
        <strain evidence="3">CBS 100304</strain>
        <tissue evidence="2">Vegetative mycelium</tissue>
    </source>
</reference>
<name>U4KX30_PYROM</name>
<keyword evidence="3" id="KW-1185">Reference proteome</keyword>
<dbReference type="Proteomes" id="UP000018144">
    <property type="component" value="Unassembled WGS sequence"/>
</dbReference>
<protein>
    <recommendedName>
        <fullName evidence="1">Glutaredoxin-like protein</fullName>
    </recommendedName>
</protein>
<evidence type="ECO:0000256" key="1">
    <source>
        <dbReference type="RuleBase" id="RU363082"/>
    </source>
</evidence>
<dbReference type="AlphaFoldDB" id="U4KX30"/>
<dbReference type="PANTHER" id="PTHR33558">
    <property type="entry name" value="GLUTAREDOXIN-LIKE PROTEIN C5ORF63 HOMOLOG"/>
    <property type="match status" value="1"/>
</dbReference>
<organism evidence="2 3">
    <name type="scientific">Pyronema omphalodes (strain CBS 100304)</name>
    <name type="common">Pyronema confluens</name>
    <dbReference type="NCBI Taxonomy" id="1076935"/>
    <lineage>
        <taxon>Eukaryota</taxon>
        <taxon>Fungi</taxon>
        <taxon>Dikarya</taxon>
        <taxon>Ascomycota</taxon>
        <taxon>Pezizomycotina</taxon>
        <taxon>Pezizomycetes</taxon>
        <taxon>Pezizales</taxon>
        <taxon>Pyronemataceae</taxon>
        <taxon>Pyronema</taxon>
    </lineage>
</organism>
<dbReference type="InterPro" id="IPR052565">
    <property type="entry name" value="Glutaredoxin-like_YDR286C"/>
</dbReference>
<dbReference type="SUPFAM" id="SSF52833">
    <property type="entry name" value="Thioredoxin-like"/>
    <property type="match status" value="1"/>
</dbReference>
<proteinExistence type="inferred from homology"/>
<dbReference type="OrthoDB" id="429967at2759"/>
<keyword evidence="1" id="KW-0249">Electron transport</keyword>
<evidence type="ECO:0000313" key="2">
    <source>
        <dbReference type="EMBL" id="CCX06527.1"/>
    </source>
</evidence>
<dbReference type="InterPro" id="IPR008554">
    <property type="entry name" value="Glutaredoxin-like"/>
</dbReference>
<dbReference type="Gene3D" id="3.40.30.10">
    <property type="entry name" value="Glutaredoxin"/>
    <property type="match status" value="1"/>
</dbReference>
<dbReference type="InterPro" id="IPR036249">
    <property type="entry name" value="Thioredoxin-like_sf"/>
</dbReference>
<comment type="similarity">
    <text evidence="1">Belongs to the glutaredoxin family.</text>
</comment>
<dbReference type="EMBL" id="HF935294">
    <property type="protein sequence ID" value="CCX06527.1"/>
    <property type="molecule type" value="Genomic_DNA"/>
</dbReference>
<dbReference type="Pfam" id="PF05768">
    <property type="entry name" value="Glrx-like"/>
    <property type="match status" value="1"/>
</dbReference>
<dbReference type="OMA" id="SDVWDKR"/>
<evidence type="ECO:0000313" key="3">
    <source>
        <dbReference type="Proteomes" id="UP000018144"/>
    </source>
</evidence>
<dbReference type="PANTHER" id="PTHR33558:SF1">
    <property type="entry name" value="GLUTAREDOXIN-LIKE PROTEIN C5ORF63 HOMOLOG"/>
    <property type="match status" value="1"/>
</dbReference>
<accession>U4KX30</accession>
<gene>
    <name evidence="2" type="ORF">PCON_06114</name>
</gene>
<keyword evidence="1" id="KW-0813">Transport</keyword>
<sequence>MPLPRLPVHLTFFSRASCALCTNARQILAQAWERRPFEYVEIDVMTTPEKKWKDAYEFDVPVIHVVPTIGKEAMGDITEEGKKLMHRFSVDEVTSVLEEVAKLRREK</sequence>
<dbReference type="eggNOG" id="ENOG502SC8X">
    <property type="taxonomic scope" value="Eukaryota"/>
</dbReference>